<dbReference type="Xenbase" id="XB-GENE-29098635">
    <property type="gene designation" value="LOC116412377"/>
</dbReference>
<evidence type="ECO:0000313" key="5">
    <source>
        <dbReference type="Xenbase" id="XB-GENE-29098635"/>
    </source>
</evidence>
<evidence type="ECO:0000256" key="1">
    <source>
        <dbReference type="SAM" id="Coils"/>
    </source>
</evidence>
<dbReference type="Gene3D" id="1.10.287.1490">
    <property type="match status" value="1"/>
</dbReference>
<evidence type="ECO:0000313" key="3">
    <source>
        <dbReference type="Proteomes" id="UP000008143"/>
    </source>
</evidence>
<evidence type="ECO:0000256" key="2">
    <source>
        <dbReference type="SAM" id="MobiDB-lite"/>
    </source>
</evidence>
<keyword evidence="3" id="KW-1185">Reference proteome</keyword>
<sequence length="287" mass="32450">MKKFLAAPEAESATKGDDTRPTQIADPSEDSDGDSATSEHSARSYLKTLPTKKDLRNLAKQITTLKEEIADIETEIASLLERTAEVESRNEGIENSIDSLIEVNTAHTKTIQSLLRKMDDLDNRRRRNNLRTRGLPETFDRITKQLCQPCTGYQKCLNEVLHCKGELCSLLGLGRVLAGPIISQRLRGTNSCLLQYLYLIDQDLRVAEGEDLKFDCNVNFLNSVDEKFEFVLEKREELDVSPTQTANKPDILFHKANKDVSGRYSCTAKAKDAMFPISRFYSKSIYY</sequence>
<dbReference type="Proteomes" id="UP000008143">
    <property type="component" value="Chromosome 7"/>
</dbReference>
<gene>
    <name evidence="4 5" type="primary">LOC116412377</name>
</gene>
<protein>
    <submittedName>
        <fullName evidence="4">Uncharacterized protein LOC116412377</fullName>
    </submittedName>
</protein>
<feature type="coiled-coil region" evidence="1">
    <location>
        <begin position="55"/>
        <end position="131"/>
    </location>
</feature>
<accession>A0A8J1JWY6</accession>
<evidence type="ECO:0000313" key="4">
    <source>
        <dbReference type="RefSeq" id="XP_031762404.1"/>
    </source>
</evidence>
<dbReference type="GeneID" id="116412377"/>
<dbReference type="AGR" id="Xenbase:XB-GENE-29098635"/>
<keyword evidence="1" id="KW-0175">Coiled coil</keyword>
<feature type="region of interest" description="Disordered" evidence="2">
    <location>
        <begin position="1"/>
        <end position="45"/>
    </location>
</feature>
<dbReference type="AlphaFoldDB" id="A0A8J1JWY6"/>
<organism evidence="3 4">
    <name type="scientific">Xenopus tropicalis</name>
    <name type="common">Western clawed frog</name>
    <name type="synonym">Silurana tropicalis</name>
    <dbReference type="NCBI Taxonomy" id="8364"/>
    <lineage>
        <taxon>Eukaryota</taxon>
        <taxon>Metazoa</taxon>
        <taxon>Chordata</taxon>
        <taxon>Craniata</taxon>
        <taxon>Vertebrata</taxon>
        <taxon>Euteleostomi</taxon>
        <taxon>Amphibia</taxon>
        <taxon>Batrachia</taxon>
        <taxon>Anura</taxon>
        <taxon>Pipoidea</taxon>
        <taxon>Pipidae</taxon>
        <taxon>Xenopodinae</taxon>
        <taxon>Xenopus</taxon>
        <taxon>Silurana</taxon>
    </lineage>
</organism>
<name>A0A8J1JWY6_XENTR</name>
<dbReference type="RefSeq" id="XP_031762404.1">
    <property type="nucleotide sequence ID" value="XM_031906544.1"/>
</dbReference>
<proteinExistence type="predicted"/>
<dbReference type="KEGG" id="xtr:116412377"/>
<reference evidence="4" key="1">
    <citation type="submission" date="2025-08" db="UniProtKB">
        <authorList>
            <consortium name="RefSeq"/>
        </authorList>
    </citation>
    <scope>IDENTIFICATION</scope>
    <source>
        <strain evidence="4">Nigerian</strain>
        <tissue evidence="4">Liver and blood</tissue>
    </source>
</reference>